<protein>
    <submittedName>
        <fullName evidence="1">Uncharacterized protein</fullName>
    </submittedName>
</protein>
<proteinExistence type="predicted"/>
<name>A0A8S5TSU6_9CAUD</name>
<accession>A0A8S5TSU6</accession>
<evidence type="ECO:0000313" key="1">
    <source>
        <dbReference type="EMBL" id="DAF85256.1"/>
    </source>
</evidence>
<dbReference type="EMBL" id="BK015921">
    <property type="protein sequence ID" value="DAF85256.1"/>
    <property type="molecule type" value="Genomic_DNA"/>
</dbReference>
<reference evidence="1" key="1">
    <citation type="journal article" date="2021" name="Proc. Natl. Acad. Sci. U.S.A.">
        <title>A Catalog of Tens of Thousands of Viruses from Human Metagenomes Reveals Hidden Associations with Chronic Diseases.</title>
        <authorList>
            <person name="Tisza M.J."/>
            <person name="Buck C.B."/>
        </authorList>
    </citation>
    <scope>NUCLEOTIDE SEQUENCE</scope>
    <source>
        <strain evidence="1">Ct7OC5</strain>
    </source>
</reference>
<organism evidence="1">
    <name type="scientific">Siphoviridae sp. ct7OC5</name>
    <dbReference type="NCBI Taxonomy" id="2825350"/>
    <lineage>
        <taxon>Viruses</taxon>
        <taxon>Duplodnaviria</taxon>
        <taxon>Heunggongvirae</taxon>
        <taxon>Uroviricota</taxon>
        <taxon>Caudoviricetes</taxon>
    </lineage>
</organism>
<sequence length="90" mass="10412">MLDKIKKALETVTEAHHFSQSDIKKLFCGLAHKHSRSTQEEIAHHLQVARSSVAYYLRQHTLADKNTQYHNSFKEAETVLITLIKKDEHS</sequence>